<dbReference type="InterPro" id="IPR036680">
    <property type="entry name" value="SPOR-like_sf"/>
</dbReference>
<dbReference type="Gene3D" id="3.30.70.1070">
    <property type="entry name" value="Sporulation related repeat"/>
    <property type="match status" value="1"/>
</dbReference>
<dbReference type="SUPFAM" id="SSF50685">
    <property type="entry name" value="Barwin-like endoglucanases"/>
    <property type="match status" value="1"/>
</dbReference>
<dbReference type="InterPro" id="IPR034718">
    <property type="entry name" value="RlpA"/>
</dbReference>
<keyword evidence="2 4" id="KW-0456">Lyase</keyword>
<dbReference type="AlphaFoldDB" id="A0AA48GTZ8"/>
<evidence type="ECO:0000256" key="5">
    <source>
        <dbReference type="RuleBase" id="RU003495"/>
    </source>
</evidence>
<dbReference type="RefSeq" id="WP_316414634.1">
    <property type="nucleotide sequence ID" value="NZ_AP027080.1"/>
</dbReference>
<dbReference type="SUPFAM" id="SSF110997">
    <property type="entry name" value="Sporulation related repeat"/>
    <property type="match status" value="1"/>
</dbReference>
<dbReference type="PANTHER" id="PTHR34183">
    <property type="entry name" value="ENDOLYTIC PEPTIDOGLYCAN TRANSGLYCOSYLASE RLPA"/>
    <property type="match status" value="1"/>
</dbReference>
<keyword evidence="8" id="KW-1185">Reference proteome</keyword>
<evidence type="ECO:0000256" key="3">
    <source>
        <dbReference type="ARBA" id="ARBA00023316"/>
    </source>
</evidence>
<dbReference type="GO" id="GO:0008932">
    <property type="term" value="F:lytic endotransglycosylase activity"/>
    <property type="evidence" value="ECO:0007669"/>
    <property type="project" value="UniProtKB-UniRule"/>
</dbReference>
<sequence length="288" mass="31589">MDFNALCTQNWSRHFSIWIEDIQVVCHPVVTAPFQIQVNVLRKARSLSRYTAMVVVLLFSLHCTRPQATPVVTVPEAEAPEAADEPNEHSDAKVYTETGEASWYGAGDGFTGRATANGETFDPMDLTCAHRTLPFGTKLEVRNLDTGKRAILRVNDRGPFIRGRMLDVSEKAAKELGMHGRGTSRVRIRSVDTKGKPAPIDPAAMVGDAYTVQVAALTDPANIARISKELQSAVGPVNLVEARTRGGVTVKRVRVGSYATQDEAQKASDLISKLFRDRGLEPFITREN</sequence>
<proteinExistence type="inferred from homology"/>
<dbReference type="InterPro" id="IPR012997">
    <property type="entry name" value="RplA"/>
</dbReference>
<dbReference type="PROSITE" id="PS51724">
    <property type="entry name" value="SPOR"/>
    <property type="match status" value="1"/>
</dbReference>
<dbReference type="GO" id="GO:0000270">
    <property type="term" value="P:peptidoglycan metabolic process"/>
    <property type="evidence" value="ECO:0007669"/>
    <property type="project" value="UniProtKB-UniRule"/>
</dbReference>
<evidence type="ECO:0000313" key="8">
    <source>
        <dbReference type="Proteomes" id="UP001238179"/>
    </source>
</evidence>
<accession>A0AA48GTZ8</accession>
<evidence type="ECO:0000259" key="6">
    <source>
        <dbReference type="PROSITE" id="PS51724"/>
    </source>
</evidence>
<dbReference type="NCBIfam" id="TIGR00413">
    <property type="entry name" value="rlpA"/>
    <property type="match status" value="1"/>
</dbReference>
<evidence type="ECO:0000256" key="1">
    <source>
        <dbReference type="ARBA" id="ARBA00022729"/>
    </source>
</evidence>
<dbReference type="InterPro" id="IPR036908">
    <property type="entry name" value="RlpA-like_sf"/>
</dbReference>
<keyword evidence="3 4" id="KW-0961">Cell wall biogenesis/degradation</keyword>
<dbReference type="Pfam" id="PF03330">
    <property type="entry name" value="DPBB_1"/>
    <property type="match status" value="1"/>
</dbReference>
<comment type="similarity">
    <text evidence="4 5">Belongs to the RlpA family.</text>
</comment>
<reference evidence="8" key="1">
    <citation type="journal article" date="2023" name="Int. J. Syst. Evol. Microbiol.">
        <title>Mesoterricola silvestris gen. nov., sp. nov., Mesoterricola sediminis sp. nov., Geothrix oryzae sp. nov., Geothrix edaphica sp. nov., Geothrix rubra sp. nov., and Geothrix limicola sp. nov., six novel members of Acidobacteriota isolated from soils.</title>
        <authorList>
            <person name="Itoh H."/>
            <person name="Sugisawa Y."/>
            <person name="Mise K."/>
            <person name="Xu Z."/>
            <person name="Kuniyasu M."/>
            <person name="Ushijima N."/>
            <person name="Kawano K."/>
            <person name="Kobayashi E."/>
            <person name="Shiratori Y."/>
            <person name="Masuda Y."/>
            <person name="Senoo K."/>
        </authorList>
    </citation>
    <scope>NUCLEOTIDE SEQUENCE [LARGE SCALE GENOMIC DNA]</scope>
    <source>
        <strain evidence="8">W79</strain>
    </source>
</reference>
<gene>
    <name evidence="4" type="primary">rlpA</name>
    <name evidence="7" type="ORF">METEAL_09050</name>
</gene>
<dbReference type="GO" id="GO:0042834">
    <property type="term" value="F:peptidoglycan binding"/>
    <property type="evidence" value="ECO:0007669"/>
    <property type="project" value="InterPro"/>
</dbReference>
<dbReference type="Gene3D" id="2.40.40.10">
    <property type="entry name" value="RlpA-like domain"/>
    <property type="match status" value="1"/>
</dbReference>
<dbReference type="Proteomes" id="UP001238179">
    <property type="component" value="Chromosome"/>
</dbReference>
<dbReference type="InterPro" id="IPR009009">
    <property type="entry name" value="RlpA-like_DPBB"/>
</dbReference>
<comment type="function">
    <text evidence="4">Lytic transglycosylase with a strong preference for naked glycan strands that lack stem peptides.</text>
</comment>
<dbReference type="PANTHER" id="PTHR34183:SF1">
    <property type="entry name" value="ENDOLYTIC PEPTIDOGLYCAN TRANSGLYCOSYLASE RLPA"/>
    <property type="match status" value="1"/>
</dbReference>
<dbReference type="CDD" id="cd22268">
    <property type="entry name" value="DPBB_RlpA-like"/>
    <property type="match status" value="1"/>
</dbReference>
<dbReference type="InterPro" id="IPR007730">
    <property type="entry name" value="SPOR-like_dom"/>
</dbReference>
<protein>
    <recommendedName>
        <fullName evidence="4">Probable endolytic peptidoglycan transglycosylase RlpA</fullName>
        <ecNumber evidence="4">4.2.2.-</ecNumber>
    </recommendedName>
</protein>
<dbReference type="GO" id="GO:0071555">
    <property type="term" value="P:cell wall organization"/>
    <property type="evidence" value="ECO:0007669"/>
    <property type="project" value="UniProtKB-KW"/>
</dbReference>
<name>A0AA48GTZ8_9BACT</name>
<evidence type="ECO:0000256" key="4">
    <source>
        <dbReference type="HAMAP-Rule" id="MF_02071"/>
    </source>
</evidence>
<dbReference type="Pfam" id="PF05036">
    <property type="entry name" value="SPOR"/>
    <property type="match status" value="1"/>
</dbReference>
<evidence type="ECO:0000313" key="7">
    <source>
        <dbReference type="EMBL" id="BDU71731.1"/>
    </source>
</evidence>
<dbReference type="KEGG" id="msil:METEAL_09050"/>
<feature type="domain" description="SPOR" evidence="6">
    <location>
        <begin position="204"/>
        <end position="287"/>
    </location>
</feature>
<dbReference type="EC" id="4.2.2.-" evidence="4"/>
<organism evidence="7 8">
    <name type="scientific">Mesoterricola silvestris</name>
    <dbReference type="NCBI Taxonomy" id="2927979"/>
    <lineage>
        <taxon>Bacteria</taxon>
        <taxon>Pseudomonadati</taxon>
        <taxon>Acidobacteriota</taxon>
        <taxon>Holophagae</taxon>
        <taxon>Holophagales</taxon>
        <taxon>Holophagaceae</taxon>
        <taxon>Mesoterricola</taxon>
    </lineage>
</organism>
<dbReference type="EMBL" id="AP027080">
    <property type="protein sequence ID" value="BDU71731.1"/>
    <property type="molecule type" value="Genomic_DNA"/>
</dbReference>
<keyword evidence="1" id="KW-0732">Signal</keyword>
<dbReference type="HAMAP" id="MF_02071">
    <property type="entry name" value="RlpA"/>
    <property type="match status" value="1"/>
</dbReference>
<evidence type="ECO:0000256" key="2">
    <source>
        <dbReference type="ARBA" id="ARBA00023239"/>
    </source>
</evidence>